<reference evidence="1 2" key="1">
    <citation type="journal article" date="2014" name="Int. J. Syst. Evol. Microbiol.">
        <title>Nitrososphaera viennensis gen. nov., sp. nov., an aerobic and mesophilic, ammonia-oxidizing archaeon from soil and a member of the archaeal phylum Thaumarchaeota.</title>
        <authorList>
            <person name="Stieglmeier M."/>
            <person name="Klingl A."/>
            <person name="Alves R.J."/>
            <person name="Rittmann S.K."/>
            <person name="Melcher M."/>
            <person name="Leisch N."/>
            <person name="Schleper C."/>
        </authorList>
    </citation>
    <scope>NUCLEOTIDE SEQUENCE [LARGE SCALE GENOMIC DNA]</scope>
    <source>
        <strain evidence="1">EN76</strain>
    </source>
</reference>
<dbReference type="EMBL" id="CP007536">
    <property type="protein sequence ID" value="AIC14773.1"/>
    <property type="molecule type" value="Genomic_DNA"/>
</dbReference>
<dbReference type="Proteomes" id="UP000027093">
    <property type="component" value="Chromosome"/>
</dbReference>
<dbReference type="HOGENOM" id="CLU_2581534_0_0_2"/>
<dbReference type="KEGG" id="nvn:NVIE_005730"/>
<name>A0A060HGR6_9ARCH</name>
<dbReference type="GeneID" id="74945836"/>
<accession>A0A060HGR6</accession>
<dbReference type="AlphaFoldDB" id="A0A060HGR6"/>
<evidence type="ECO:0000313" key="1">
    <source>
        <dbReference type="EMBL" id="AIC14773.1"/>
    </source>
</evidence>
<sequence>MPQEFVTLLWRDSWLKPLTDGDVGTENCALCKKEFKEIEFVTACDFCDIGIMHDSCANRHILQKHRKELEGKIGSHRDKPLHDYQ</sequence>
<gene>
    <name evidence="1" type="ORF">NVIE_005730</name>
</gene>
<protein>
    <submittedName>
        <fullName evidence="1">Zinc finger C2H2 domain-containing protein</fullName>
    </submittedName>
</protein>
<proteinExistence type="predicted"/>
<dbReference type="OrthoDB" id="6387at2157"/>
<dbReference type="STRING" id="926571.NVIE_005730"/>
<evidence type="ECO:0000313" key="2">
    <source>
        <dbReference type="Proteomes" id="UP000027093"/>
    </source>
</evidence>
<keyword evidence="2" id="KW-1185">Reference proteome</keyword>
<organism evidence="1 2">
    <name type="scientific">Nitrososphaera viennensis EN76</name>
    <dbReference type="NCBI Taxonomy" id="926571"/>
    <lineage>
        <taxon>Archaea</taxon>
        <taxon>Nitrososphaerota</taxon>
        <taxon>Nitrososphaeria</taxon>
        <taxon>Nitrososphaerales</taxon>
        <taxon>Nitrososphaeraceae</taxon>
        <taxon>Nitrososphaera</taxon>
    </lineage>
</organism>
<dbReference type="RefSeq" id="WP_144239437.1">
    <property type="nucleotide sequence ID" value="NZ_CP007536.1"/>
</dbReference>